<evidence type="ECO:0000256" key="4">
    <source>
        <dbReference type="ARBA" id="ARBA00023274"/>
    </source>
</evidence>
<feature type="region of interest" description="Disordered" evidence="7">
    <location>
        <begin position="44"/>
        <end position="76"/>
    </location>
</feature>
<comment type="caution">
    <text evidence="8">The sequence shown here is derived from an EMBL/GenBank/DDBJ whole genome shotgun (WGS) entry which is preliminary data.</text>
</comment>
<dbReference type="Gene3D" id="3.40.1370.10">
    <property type="match status" value="1"/>
</dbReference>
<evidence type="ECO:0000256" key="1">
    <source>
        <dbReference type="ARBA" id="ARBA00010528"/>
    </source>
</evidence>
<dbReference type="InterPro" id="IPR013005">
    <property type="entry name" value="Ribosomal_uL4-like"/>
</dbReference>
<evidence type="ECO:0000313" key="9">
    <source>
        <dbReference type="Proteomes" id="UP000236151"/>
    </source>
</evidence>
<comment type="subunit">
    <text evidence="2 6">Part of the 50S ribosomal subunit.</text>
</comment>
<evidence type="ECO:0000256" key="3">
    <source>
        <dbReference type="ARBA" id="ARBA00022980"/>
    </source>
</evidence>
<comment type="function">
    <text evidence="6">Forms part of the polypeptide exit tunnel.</text>
</comment>
<comment type="function">
    <text evidence="6">One of the primary rRNA binding proteins, this protein initially binds near the 5'-end of the 23S rRNA. It is important during the early stages of 50S assembly. It makes multiple contacts with different domains of the 23S rRNA in the assembled 50S subunit and ribosome.</text>
</comment>
<accession>A0A2K2EXE1</accession>
<dbReference type="GO" id="GO:1990904">
    <property type="term" value="C:ribonucleoprotein complex"/>
    <property type="evidence" value="ECO:0007669"/>
    <property type="project" value="UniProtKB-KW"/>
</dbReference>
<evidence type="ECO:0000256" key="6">
    <source>
        <dbReference type="HAMAP-Rule" id="MF_01328"/>
    </source>
</evidence>
<comment type="similarity">
    <text evidence="1 6">Belongs to the universal ribosomal protein uL4 family.</text>
</comment>
<reference evidence="8 9" key="1">
    <citation type="submission" date="2017-06" db="EMBL/GenBank/DDBJ databases">
        <title>Investigating the central metabolism of Clostridium thermosuccinogenes.</title>
        <authorList>
            <person name="Koendjbiharie J.G."/>
            <person name="van Kranenburg R."/>
        </authorList>
    </citation>
    <scope>NUCLEOTIDE SEQUENCE [LARGE SCALE GENOMIC DNA]</scope>
    <source>
        <strain evidence="8 9">DSM 5806</strain>
    </source>
</reference>
<dbReference type="Pfam" id="PF00573">
    <property type="entry name" value="Ribosomal_L4"/>
    <property type="match status" value="1"/>
</dbReference>
<name>A0A2K2EXE1_9CLOT</name>
<dbReference type="GO" id="GO:0019843">
    <property type="term" value="F:rRNA binding"/>
    <property type="evidence" value="ECO:0007669"/>
    <property type="project" value="UniProtKB-UniRule"/>
</dbReference>
<dbReference type="EMBL" id="NIOJ01000047">
    <property type="protein sequence ID" value="PNT96560.1"/>
    <property type="molecule type" value="Genomic_DNA"/>
</dbReference>
<dbReference type="GO" id="GO:0006412">
    <property type="term" value="P:translation"/>
    <property type="evidence" value="ECO:0007669"/>
    <property type="project" value="UniProtKB-UniRule"/>
</dbReference>
<dbReference type="RefSeq" id="WP_103082529.1">
    <property type="nucleotide sequence ID" value="NZ_CP021850.1"/>
</dbReference>
<protein>
    <recommendedName>
        <fullName evidence="5 6">Large ribosomal subunit protein uL4</fullName>
    </recommendedName>
</protein>
<sequence>MPKVDLYNINGEVIGDIQLKDEIFGVEVNQNAIHLAVVNQLANKRQGTQSTKTKSEVRGGGIKPWRQKGTGRARQGSIRSAQWIKGGIVLGPKPRSYRYTLPKKVKRLALKSALSSKVVDNDILVLDKFGFDSIKTKQFVNVLKNLKLENESALVVLANKDENVEKSARNIPGIKTSLVNTINVYDLMKYNKLILTKDAVSKVEEVYA</sequence>
<keyword evidence="4 6" id="KW-0687">Ribonucleoprotein</keyword>
<organism evidence="8 9">
    <name type="scientific">Clostridium thermosuccinogenes</name>
    <dbReference type="NCBI Taxonomy" id="84032"/>
    <lineage>
        <taxon>Bacteria</taxon>
        <taxon>Bacillati</taxon>
        <taxon>Bacillota</taxon>
        <taxon>Clostridia</taxon>
        <taxon>Eubacteriales</taxon>
        <taxon>Clostridiaceae</taxon>
        <taxon>Clostridium</taxon>
    </lineage>
</organism>
<keyword evidence="3 6" id="KW-0689">Ribosomal protein</keyword>
<dbReference type="AlphaFoldDB" id="A0A2K2EXE1"/>
<evidence type="ECO:0000256" key="5">
    <source>
        <dbReference type="ARBA" id="ARBA00035244"/>
    </source>
</evidence>
<gene>
    <name evidence="6" type="primary">rplD</name>
    <name evidence="8" type="ORF">CDQ84_14900</name>
</gene>
<keyword evidence="9" id="KW-1185">Reference proteome</keyword>
<dbReference type="HAMAP" id="MF_01328_B">
    <property type="entry name" value="Ribosomal_uL4_B"/>
    <property type="match status" value="1"/>
</dbReference>
<dbReference type="PANTHER" id="PTHR10746">
    <property type="entry name" value="50S RIBOSOMAL PROTEIN L4"/>
    <property type="match status" value="1"/>
</dbReference>
<evidence type="ECO:0000313" key="8">
    <source>
        <dbReference type="EMBL" id="PNT96560.1"/>
    </source>
</evidence>
<evidence type="ECO:0000256" key="7">
    <source>
        <dbReference type="SAM" id="MobiDB-lite"/>
    </source>
</evidence>
<dbReference type="GO" id="GO:0005840">
    <property type="term" value="C:ribosome"/>
    <property type="evidence" value="ECO:0007669"/>
    <property type="project" value="UniProtKB-KW"/>
</dbReference>
<dbReference type="GO" id="GO:0003735">
    <property type="term" value="F:structural constituent of ribosome"/>
    <property type="evidence" value="ECO:0007669"/>
    <property type="project" value="InterPro"/>
</dbReference>
<keyword evidence="6" id="KW-0699">rRNA-binding</keyword>
<evidence type="ECO:0000256" key="2">
    <source>
        <dbReference type="ARBA" id="ARBA00011838"/>
    </source>
</evidence>
<keyword evidence="6" id="KW-0694">RNA-binding</keyword>
<dbReference type="InterPro" id="IPR023574">
    <property type="entry name" value="Ribosomal_uL4_dom_sf"/>
</dbReference>
<dbReference type="SUPFAM" id="SSF52166">
    <property type="entry name" value="Ribosomal protein L4"/>
    <property type="match status" value="1"/>
</dbReference>
<dbReference type="OrthoDB" id="9803201at2"/>
<dbReference type="Proteomes" id="UP000236151">
    <property type="component" value="Unassembled WGS sequence"/>
</dbReference>
<dbReference type="PANTHER" id="PTHR10746:SF6">
    <property type="entry name" value="LARGE RIBOSOMAL SUBUNIT PROTEIN UL4M"/>
    <property type="match status" value="1"/>
</dbReference>
<proteinExistence type="inferred from homology"/>
<dbReference type="KEGG" id="cthd:CDO33_17815"/>
<dbReference type="NCBIfam" id="TIGR03953">
    <property type="entry name" value="rplD_bact"/>
    <property type="match status" value="1"/>
</dbReference>
<dbReference type="InterPro" id="IPR002136">
    <property type="entry name" value="Ribosomal_uL4"/>
</dbReference>